<feature type="coiled-coil region" evidence="10">
    <location>
        <begin position="272"/>
        <end position="299"/>
    </location>
</feature>
<dbReference type="AlphaFoldDB" id="A0A6J1H647"/>
<evidence type="ECO:0000256" key="4">
    <source>
        <dbReference type="ARBA" id="ARBA00022692"/>
    </source>
</evidence>
<keyword evidence="7 10" id="KW-0175">Coiled coil</keyword>
<name>A0A6J1H647_CUCMO</name>
<evidence type="ECO:0000256" key="6">
    <source>
        <dbReference type="ARBA" id="ARBA00022989"/>
    </source>
</evidence>
<evidence type="ECO:0000256" key="9">
    <source>
        <dbReference type="ARBA" id="ARBA00038080"/>
    </source>
</evidence>
<dbReference type="GeneID" id="111460885"/>
<evidence type="ECO:0000256" key="7">
    <source>
        <dbReference type="ARBA" id="ARBA00023054"/>
    </source>
</evidence>
<evidence type="ECO:0000256" key="3">
    <source>
        <dbReference type="ARBA" id="ARBA00022475"/>
    </source>
</evidence>
<sequence>MEEGELYCKEKKVREEGSEVAGEVAILDYSDDERQLFDEMRVRGRHFYFAKVLPIENPKMDAMIKKAEETIEKMNRDQVVTAQKIRERMMDRDALRSKLNRMNCGNYELALKWKRNSLDFLYPSLDKLTFANNAYRGKSVNSCLSVGEVDKQKLCFLMVHGCKNMGDERKLLREVNAMQGKDGGMTLDELRAPIQHLQQRLSINYVAHTEIDENARSEVILNAEKQHEIIRETALANAVVNGKLWNSLGSKKSIQQQVQELNNRSCELRERQREVNAKVEKVNKEVKMIEKDIRSLQKLFTYANRKKDEAYNNILKLKRQYGEENASYYQYRSLMRKVQVLGKRKDTAAIQELSQTQVEKFMQQWNNNLDFRNDYKKRVIPLLNNRHLGVDGSMITNQKAEVKDSKKAPKPEALSKARLKWLMKDTEDPSELLFR</sequence>
<dbReference type="PANTHER" id="PTHR32219:SF16">
    <property type="entry name" value="CORE-2_I-BRANCHING BETA-1,6-N-ACETYLGLUCOSAMINYLTRANSFERASE FAMILY PROTEIN"/>
    <property type="match status" value="1"/>
</dbReference>
<keyword evidence="4" id="KW-0812">Transmembrane</keyword>
<dbReference type="GO" id="GO:0005789">
    <property type="term" value="C:endoplasmic reticulum membrane"/>
    <property type="evidence" value="ECO:0007669"/>
    <property type="project" value="UniProtKB-SubCell"/>
</dbReference>
<evidence type="ECO:0000256" key="2">
    <source>
        <dbReference type="ARBA" id="ARBA00004389"/>
    </source>
</evidence>
<accession>A0A6J1H647</accession>
<evidence type="ECO:0000256" key="8">
    <source>
        <dbReference type="ARBA" id="ARBA00023136"/>
    </source>
</evidence>
<keyword evidence="5" id="KW-0256">Endoplasmic reticulum</keyword>
<gene>
    <name evidence="12" type="primary">LOC111460885</name>
</gene>
<protein>
    <submittedName>
        <fullName evidence="12">Proton pump-interactor BIP103-like</fullName>
    </submittedName>
</protein>
<dbReference type="GO" id="GO:0005886">
    <property type="term" value="C:plasma membrane"/>
    <property type="evidence" value="ECO:0007669"/>
    <property type="project" value="UniProtKB-SubCell"/>
</dbReference>
<keyword evidence="6" id="KW-1133">Transmembrane helix</keyword>
<evidence type="ECO:0000256" key="1">
    <source>
        <dbReference type="ARBA" id="ARBA00004162"/>
    </source>
</evidence>
<evidence type="ECO:0000313" key="11">
    <source>
        <dbReference type="Proteomes" id="UP000504609"/>
    </source>
</evidence>
<dbReference type="InterPro" id="IPR055282">
    <property type="entry name" value="PPI1-4"/>
</dbReference>
<evidence type="ECO:0000256" key="10">
    <source>
        <dbReference type="SAM" id="Coils"/>
    </source>
</evidence>
<dbReference type="RefSeq" id="XP_022959997.1">
    <property type="nucleotide sequence ID" value="XM_023104229.1"/>
</dbReference>
<comment type="subcellular location">
    <subcellularLocation>
        <location evidence="1">Cell membrane</location>
        <topology evidence="1">Single-pass membrane protein</topology>
    </subcellularLocation>
    <subcellularLocation>
        <location evidence="2">Endoplasmic reticulum membrane</location>
        <topology evidence="2">Single-pass membrane protein</topology>
    </subcellularLocation>
</comment>
<keyword evidence="11" id="KW-1185">Reference proteome</keyword>
<keyword evidence="3" id="KW-1003">Cell membrane</keyword>
<comment type="similarity">
    <text evidence="9">Belongs to the plant Proton pump-interactor protein family.</text>
</comment>
<dbReference type="PANTHER" id="PTHR32219">
    <property type="entry name" value="RNA-BINDING PROTEIN YLMH-RELATED"/>
    <property type="match status" value="1"/>
</dbReference>
<evidence type="ECO:0000256" key="5">
    <source>
        <dbReference type="ARBA" id="ARBA00022824"/>
    </source>
</evidence>
<dbReference type="KEGG" id="cmos:111460885"/>
<evidence type="ECO:0000313" key="12">
    <source>
        <dbReference type="RefSeq" id="XP_022959997.1"/>
    </source>
</evidence>
<keyword evidence="8" id="KW-0472">Membrane</keyword>
<dbReference type="Proteomes" id="UP000504609">
    <property type="component" value="Unplaced"/>
</dbReference>
<reference evidence="12" key="1">
    <citation type="submission" date="2025-08" db="UniProtKB">
        <authorList>
            <consortium name="RefSeq"/>
        </authorList>
    </citation>
    <scope>IDENTIFICATION</scope>
    <source>
        <tissue evidence="12">Young leaves</tissue>
    </source>
</reference>
<proteinExistence type="inferred from homology"/>
<organism evidence="11 12">
    <name type="scientific">Cucurbita moschata</name>
    <name type="common">Winter crookneck squash</name>
    <name type="synonym">Cucurbita pepo var. moschata</name>
    <dbReference type="NCBI Taxonomy" id="3662"/>
    <lineage>
        <taxon>Eukaryota</taxon>
        <taxon>Viridiplantae</taxon>
        <taxon>Streptophyta</taxon>
        <taxon>Embryophyta</taxon>
        <taxon>Tracheophyta</taxon>
        <taxon>Spermatophyta</taxon>
        <taxon>Magnoliopsida</taxon>
        <taxon>eudicotyledons</taxon>
        <taxon>Gunneridae</taxon>
        <taxon>Pentapetalae</taxon>
        <taxon>rosids</taxon>
        <taxon>fabids</taxon>
        <taxon>Cucurbitales</taxon>
        <taxon>Cucurbitaceae</taxon>
        <taxon>Cucurbiteae</taxon>
        <taxon>Cucurbita</taxon>
    </lineage>
</organism>